<keyword evidence="1" id="KW-0732">Signal</keyword>
<dbReference type="EMBL" id="MAGO01000002">
    <property type="protein sequence ID" value="OCC15953.1"/>
    <property type="molecule type" value="Genomic_DNA"/>
</dbReference>
<evidence type="ECO:0000256" key="1">
    <source>
        <dbReference type="SAM" id="SignalP"/>
    </source>
</evidence>
<feature type="chain" id="PRO_5008626261" evidence="1">
    <location>
        <begin position="24"/>
        <end position="40"/>
    </location>
</feature>
<reference evidence="2 3" key="1">
    <citation type="submission" date="2016-06" db="EMBL/GenBank/DDBJ databases">
        <title>Respiratory ammonification of nitrate coupled to the oxidation of elemental sulfur in deep-sea autotrophic thermophilic bacteria.</title>
        <authorList>
            <person name="Slobodkina G.B."/>
            <person name="Mardanov A.V."/>
            <person name="Ravin N.V."/>
            <person name="Frolova A.A."/>
            <person name="Viryasiv M.B."/>
            <person name="Chernyh N.A."/>
            <person name="Bonch-Osmolovskaya E.A."/>
            <person name="Slobodkin A.I."/>
        </authorList>
    </citation>
    <scope>NUCLEOTIDE SEQUENCE [LARGE SCALE GENOMIC DNA]</scope>
    <source>
        <strain evidence="2 3">S69</strain>
    </source>
</reference>
<keyword evidence="3" id="KW-1185">Reference proteome</keyword>
<dbReference type="AlphaFoldDB" id="A0A1B9F7U5"/>
<proteinExistence type="predicted"/>
<comment type="caution">
    <text evidence="2">The sequence shown here is derived from an EMBL/GenBank/DDBJ whole genome shotgun (WGS) entry which is preliminary data.</text>
</comment>
<name>A0A1B9F7U5_9BACT</name>
<accession>A0A1B9F7U5</accession>
<protein>
    <submittedName>
        <fullName evidence="2">Uncharacterized protein</fullName>
    </submittedName>
</protein>
<sequence length="40" mass="4530">MYLKFGKFLCVLTLILMASNALAEKCNPTYSPYGGYYEIC</sequence>
<dbReference type="Proteomes" id="UP000093080">
    <property type="component" value="Unassembled WGS sequence"/>
</dbReference>
<evidence type="ECO:0000313" key="2">
    <source>
        <dbReference type="EMBL" id="OCC15953.1"/>
    </source>
</evidence>
<evidence type="ECO:0000313" key="3">
    <source>
        <dbReference type="Proteomes" id="UP000093080"/>
    </source>
</evidence>
<organism evidence="2 3">
    <name type="scientific">Dissulfuribacter thermophilus</name>
    <dbReference type="NCBI Taxonomy" id="1156395"/>
    <lineage>
        <taxon>Bacteria</taxon>
        <taxon>Pseudomonadati</taxon>
        <taxon>Thermodesulfobacteriota</taxon>
        <taxon>Dissulfuribacteria</taxon>
        <taxon>Dissulfuribacterales</taxon>
        <taxon>Dissulfuribacteraceae</taxon>
        <taxon>Dissulfuribacter</taxon>
    </lineage>
</organism>
<gene>
    <name evidence="2" type="ORF">DBT_0415</name>
</gene>
<feature type="signal peptide" evidence="1">
    <location>
        <begin position="1"/>
        <end position="23"/>
    </location>
</feature>